<comment type="caution">
    <text evidence="21">The sequence shown here is derived from an EMBL/GenBank/DDBJ whole genome shotgun (WGS) entry which is preliminary data.</text>
</comment>
<keyword evidence="13" id="KW-0670">Pyruvate</keyword>
<dbReference type="PIRSF" id="PIRSF001355">
    <property type="entry name" value="S-AdenosylMet_decarboxylase"/>
    <property type="match status" value="1"/>
</dbReference>
<dbReference type="AlphaFoldDB" id="A0A2N5UFI6"/>
<evidence type="ECO:0000256" key="15">
    <source>
        <dbReference type="PIRSR" id="PIRSR001355-2"/>
    </source>
</evidence>
<evidence type="ECO:0000256" key="14">
    <source>
        <dbReference type="PIRSR" id="PIRSR001355-1"/>
    </source>
</evidence>
<dbReference type="InterPro" id="IPR016067">
    <property type="entry name" value="S-AdoMet_deCO2ase_core"/>
</dbReference>
<protein>
    <recommendedName>
        <fullName evidence="4">adenosylmethionine decarboxylase</fullName>
        <ecNumber evidence="4">4.1.1.50</ecNumber>
    </recommendedName>
</protein>
<evidence type="ECO:0000313" key="21">
    <source>
        <dbReference type="EMBL" id="PLW36504.1"/>
    </source>
</evidence>
<feature type="binding site" evidence="15">
    <location>
        <position position="284"/>
    </location>
    <ligand>
        <name>substrate</name>
    </ligand>
</feature>
<evidence type="ECO:0000256" key="10">
    <source>
        <dbReference type="ARBA" id="ARBA00023145"/>
    </source>
</evidence>
<gene>
    <name evidence="21" type="ORF">PCASD_06442</name>
    <name evidence="20" type="ORF">PCASD_09243</name>
</gene>
<comment type="similarity">
    <text evidence="3">Belongs to the eukaryotic AdoMetDC family.</text>
</comment>
<accession>A0A2N5UFI6</accession>
<dbReference type="GO" id="GO:0006597">
    <property type="term" value="P:spermine biosynthetic process"/>
    <property type="evidence" value="ECO:0007669"/>
    <property type="project" value="InterPro"/>
</dbReference>
<dbReference type="UniPathway" id="UPA00331">
    <property type="reaction ID" value="UER00451"/>
</dbReference>
<dbReference type="Gene3D" id="3.60.90.10">
    <property type="entry name" value="S-adenosylmethionine decarboxylase"/>
    <property type="match status" value="1"/>
</dbReference>
<evidence type="ECO:0000256" key="1">
    <source>
        <dbReference type="ARBA" id="ARBA00001928"/>
    </source>
</evidence>
<evidence type="ECO:0000256" key="19">
    <source>
        <dbReference type="SAM" id="SignalP"/>
    </source>
</evidence>
<dbReference type="PROSITE" id="PS01336">
    <property type="entry name" value="ADOMETDC"/>
    <property type="match status" value="1"/>
</dbReference>
<dbReference type="GO" id="GO:0005829">
    <property type="term" value="C:cytosol"/>
    <property type="evidence" value="ECO:0007669"/>
    <property type="project" value="TreeGrafter"/>
</dbReference>
<feature type="site" description="Cleavage (non-hydrolytic); by autolysis" evidence="17">
    <location>
        <begin position="109"/>
        <end position="110"/>
    </location>
</feature>
<keyword evidence="12" id="KW-0704">Schiff base</keyword>
<feature type="active site" description="Schiff-base intermediate with substrate; via pyruvic acid" evidence="14">
    <location>
        <position position="110"/>
    </location>
</feature>
<dbReference type="PANTHER" id="PTHR11570:SF0">
    <property type="entry name" value="S-ADENOSYLMETHIONINE DECARBOXYLASE PROENZYME"/>
    <property type="match status" value="1"/>
</dbReference>
<evidence type="ECO:0000256" key="16">
    <source>
        <dbReference type="PIRSR" id="PIRSR001355-3"/>
    </source>
</evidence>
<evidence type="ECO:0000256" key="11">
    <source>
        <dbReference type="ARBA" id="ARBA00023239"/>
    </source>
</evidence>
<feature type="active site" description="Proton donor; for catalytic activity" evidence="14">
    <location>
        <position position="124"/>
    </location>
</feature>
<dbReference type="InterPro" id="IPR048283">
    <property type="entry name" value="AdoMetDC-like"/>
</dbReference>
<evidence type="ECO:0000256" key="3">
    <source>
        <dbReference type="ARBA" id="ARBA00008466"/>
    </source>
</evidence>
<keyword evidence="11" id="KW-0456">Lyase</keyword>
<dbReference type="InterPro" id="IPR001985">
    <property type="entry name" value="S-AdoMet_decarboxylase_euk"/>
</dbReference>
<dbReference type="EMBL" id="PGCI01000639">
    <property type="protein sequence ID" value="PLW23241.1"/>
    <property type="molecule type" value="Genomic_DNA"/>
</dbReference>
<dbReference type="Proteomes" id="UP000235392">
    <property type="component" value="Unassembled WGS sequence"/>
</dbReference>
<evidence type="ECO:0000256" key="13">
    <source>
        <dbReference type="ARBA" id="ARBA00023317"/>
    </source>
</evidence>
<evidence type="ECO:0000256" key="17">
    <source>
        <dbReference type="PIRSR" id="PIRSR001355-4"/>
    </source>
</evidence>
<feature type="binding site" evidence="15">
    <location>
        <position position="33"/>
    </location>
    <ligand>
        <name>substrate</name>
    </ligand>
</feature>
<proteinExistence type="inferred from homology"/>
<dbReference type="PANTHER" id="PTHR11570">
    <property type="entry name" value="S-ADENOSYLMETHIONINE DECARBOXYLASE"/>
    <property type="match status" value="1"/>
</dbReference>
<keyword evidence="6" id="KW-0210">Decarboxylase</keyword>
<evidence type="ECO:0000256" key="6">
    <source>
        <dbReference type="ARBA" id="ARBA00022793"/>
    </source>
</evidence>
<feature type="signal peptide" evidence="19">
    <location>
        <begin position="1"/>
        <end position="19"/>
    </location>
</feature>
<dbReference type="GO" id="GO:0004014">
    <property type="term" value="F:adenosylmethionine decarboxylase activity"/>
    <property type="evidence" value="ECO:0007669"/>
    <property type="project" value="UniProtKB-EC"/>
</dbReference>
<dbReference type="InterPro" id="IPR018166">
    <property type="entry name" value="S-AdoMet_deCO2ase_CS"/>
</dbReference>
<feature type="active site" description="Proton acceptor; for processing activity" evidence="14">
    <location>
        <position position="306"/>
    </location>
</feature>
<keyword evidence="7 17" id="KW-0068">Autocatalytic cleavage</keyword>
<feature type="binding site" evidence="15">
    <location>
        <position position="109"/>
    </location>
    <ligand>
        <name>substrate</name>
    </ligand>
</feature>
<name>A0A2N5UFI6_9BASI</name>
<dbReference type="GO" id="GO:0008295">
    <property type="term" value="P:spermidine biosynthetic process"/>
    <property type="evidence" value="ECO:0007669"/>
    <property type="project" value="UniProtKB-KW"/>
</dbReference>
<evidence type="ECO:0000256" key="12">
    <source>
        <dbReference type="ARBA" id="ARBA00023270"/>
    </source>
</evidence>
<feature type="modified residue" description="Pyruvic acid (Ser); by autocatalysis" evidence="16">
    <location>
        <position position="110"/>
    </location>
</feature>
<evidence type="ECO:0000313" key="20">
    <source>
        <dbReference type="EMBL" id="PLW23241.1"/>
    </source>
</evidence>
<keyword evidence="10" id="KW-0865">Zymogen</keyword>
<feature type="chain" id="PRO_5015024595" description="S-adenosylmethionine decarboxylase alpha chain" evidence="18">
    <location>
        <begin position="110"/>
        <end position="414"/>
    </location>
</feature>
<reference evidence="21 22" key="1">
    <citation type="submission" date="2017-11" db="EMBL/GenBank/DDBJ databases">
        <title>De novo assembly and phasing of dikaryotic genomes from two isolates of Puccinia coronata f. sp. avenae, the causal agent of oat crown rust.</title>
        <authorList>
            <person name="Miller M.E."/>
            <person name="Zhang Y."/>
            <person name="Omidvar V."/>
            <person name="Sperschneider J."/>
            <person name="Schwessinger B."/>
            <person name="Raley C."/>
            <person name="Palmer J.M."/>
            <person name="Garnica D."/>
            <person name="Upadhyaya N."/>
            <person name="Rathjen J."/>
            <person name="Taylor J.M."/>
            <person name="Park R.F."/>
            <person name="Dodds P.N."/>
            <person name="Hirsch C.D."/>
            <person name="Kianian S.F."/>
            <person name="Figueroa M."/>
        </authorList>
    </citation>
    <scope>NUCLEOTIDE SEQUENCE [LARGE SCALE GENOMIC DNA]</scope>
    <source>
        <strain evidence="21">12SD80</strain>
    </source>
</reference>
<evidence type="ECO:0000256" key="18">
    <source>
        <dbReference type="PIRSR" id="PIRSR001355-5"/>
    </source>
</evidence>
<keyword evidence="9" id="KW-0620">Polyamine biosynthesis</keyword>
<feature type="chain" id="PRO_5014563550" description="adenosylmethionine decarboxylase" evidence="19">
    <location>
        <begin position="20"/>
        <end position="414"/>
    </location>
</feature>
<keyword evidence="5" id="KW-0949">S-adenosyl-L-methionine</keyword>
<evidence type="ECO:0000256" key="8">
    <source>
        <dbReference type="ARBA" id="ARBA00023066"/>
    </source>
</evidence>
<evidence type="ECO:0000256" key="7">
    <source>
        <dbReference type="ARBA" id="ARBA00022813"/>
    </source>
</evidence>
<keyword evidence="8" id="KW-0745">Spermidine biosynthesis</keyword>
<feature type="chain" id="PRO_5015024594" description="S-adenosylmethionine decarboxylase beta chain" evidence="18">
    <location>
        <begin position="1"/>
        <end position="109"/>
    </location>
</feature>
<dbReference type="EMBL" id="PGCI01000158">
    <property type="protein sequence ID" value="PLW36504.1"/>
    <property type="molecule type" value="Genomic_DNA"/>
</dbReference>
<dbReference type="EC" id="4.1.1.50" evidence="4"/>
<keyword evidence="19" id="KW-0732">Signal</keyword>
<evidence type="ECO:0000256" key="5">
    <source>
        <dbReference type="ARBA" id="ARBA00022691"/>
    </source>
</evidence>
<comment type="cofactor">
    <cofactor evidence="1">
        <name>pyruvate</name>
        <dbReference type="ChEBI" id="CHEBI:15361"/>
    </cofactor>
</comment>
<sequence length="414" mass="46596">MVNVLSLLASLLLAQHAHAGLLPSIKQSNDSPFEGPEKLLEIWFTPTEEDVPKDTNTGSREPLTAHPSHQLTGLRTVLPKRWDKVLTKVQCKALSIMESQYIDSYLLSESSMFVWPHKIILKTCGTTSLLLGLEELLKIAKDECGLSSDVYRVFYSHTTFKFPKQQSAPHTAWHLETAFLDKIFGLKGTDRILGEKSPWHLYYKTAPSSSKIGDDLGSSQLARLDEQDSTLEILMTGLSRRAARHFELGEDLKEGKAAGNQLAKELKIDAPSLLAGGATDGWFFSPCGFSANLLGGPDEKRYATFHVTPEESHSYASYETNYDYTNRPSQLRNGISHILKTFEPKETTITLFISHTPDHPTIDAKRSLPELNEKLDELLEDDLRHLYTLDEKADHKLDDYNLFHLTLKRVEDSK</sequence>
<organism evidence="21 22">
    <name type="scientific">Puccinia coronata f. sp. avenae</name>
    <dbReference type="NCBI Taxonomy" id="200324"/>
    <lineage>
        <taxon>Eukaryota</taxon>
        <taxon>Fungi</taxon>
        <taxon>Dikarya</taxon>
        <taxon>Basidiomycota</taxon>
        <taxon>Pucciniomycotina</taxon>
        <taxon>Pucciniomycetes</taxon>
        <taxon>Pucciniales</taxon>
        <taxon>Pucciniaceae</taxon>
        <taxon>Puccinia</taxon>
    </lineage>
</organism>
<dbReference type="SUPFAM" id="SSF56276">
    <property type="entry name" value="S-adenosylmethionine decarboxylase"/>
    <property type="match status" value="1"/>
</dbReference>
<evidence type="ECO:0000256" key="9">
    <source>
        <dbReference type="ARBA" id="ARBA00023115"/>
    </source>
</evidence>
<feature type="binding site" evidence="15">
    <location>
        <position position="310"/>
    </location>
    <ligand>
        <name>substrate</name>
    </ligand>
</feature>
<evidence type="ECO:0000256" key="2">
    <source>
        <dbReference type="ARBA" id="ARBA00004911"/>
    </source>
</evidence>
<dbReference type="Pfam" id="PF01536">
    <property type="entry name" value="SAM_decarbox"/>
    <property type="match status" value="1"/>
</dbReference>
<feature type="active site" description="Proton acceptor; for processing activity" evidence="14">
    <location>
        <position position="290"/>
    </location>
</feature>
<comment type="pathway">
    <text evidence="2">Amine and polyamine biosynthesis; S-adenosylmethioninamine biosynthesis; S-adenosylmethioninamine from S-adenosyl-L-methionine: step 1/1.</text>
</comment>
<evidence type="ECO:0000313" key="22">
    <source>
        <dbReference type="Proteomes" id="UP000235392"/>
    </source>
</evidence>
<evidence type="ECO:0000256" key="4">
    <source>
        <dbReference type="ARBA" id="ARBA00012357"/>
    </source>
</evidence>